<dbReference type="GO" id="GO:0003688">
    <property type="term" value="F:DNA replication origin binding"/>
    <property type="evidence" value="ECO:0007669"/>
    <property type="project" value="TreeGrafter"/>
</dbReference>
<feature type="compositionally biased region" description="Polar residues" evidence="2">
    <location>
        <begin position="244"/>
        <end position="261"/>
    </location>
</feature>
<feature type="domain" description="AAA+ ATPase" evidence="3">
    <location>
        <begin position="314"/>
        <end position="457"/>
    </location>
</feature>
<feature type="compositionally biased region" description="Basic and acidic residues" evidence="2">
    <location>
        <begin position="181"/>
        <end position="195"/>
    </location>
</feature>
<reference evidence="4 5" key="1">
    <citation type="submission" date="2019-03" db="EMBL/GenBank/DDBJ databases">
        <title>Sequencing 23 genomes of Wallemia ichthyophaga.</title>
        <authorList>
            <person name="Gostincar C."/>
        </authorList>
    </citation>
    <scope>NUCLEOTIDE SEQUENCE [LARGE SCALE GENOMIC DNA]</scope>
    <source>
        <strain evidence="4 5">EXF-8621</strain>
    </source>
</reference>
<dbReference type="Gene3D" id="1.10.8.60">
    <property type="match status" value="1"/>
</dbReference>
<feature type="compositionally biased region" description="Low complexity" evidence="2">
    <location>
        <begin position="152"/>
        <end position="169"/>
    </location>
</feature>
<dbReference type="GO" id="GO:0005524">
    <property type="term" value="F:ATP binding"/>
    <property type="evidence" value="ECO:0007669"/>
    <property type="project" value="InterPro"/>
</dbReference>
<dbReference type="GO" id="GO:0006270">
    <property type="term" value="P:DNA replication initiation"/>
    <property type="evidence" value="ECO:0007669"/>
    <property type="project" value="TreeGrafter"/>
</dbReference>
<comment type="caution">
    <text evidence="4">The sequence shown here is derived from an EMBL/GenBank/DDBJ whole genome shotgun (WGS) entry which is preliminary data.</text>
</comment>
<accession>A0A4T0I8Y4</accession>
<proteinExistence type="predicted"/>
<organism evidence="4 5">
    <name type="scientific">Wallemia ichthyophaga</name>
    <dbReference type="NCBI Taxonomy" id="245174"/>
    <lineage>
        <taxon>Eukaryota</taxon>
        <taxon>Fungi</taxon>
        <taxon>Dikarya</taxon>
        <taxon>Basidiomycota</taxon>
        <taxon>Wallemiomycotina</taxon>
        <taxon>Wallemiomycetes</taxon>
        <taxon>Wallemiales</taxon>
        <taxon>Wallemiaceae</taxon>
        <taxon>Wallemia</taxon>
    </lineage>
</organism>
<dbReference type="InterPro" id="IPR027417">
    <property type="entry name" value="P-loop_NTPase"/>
</dbReference>
<dbReference type="SUPFAM" id="SSF52540">
    <property type="entry name" value="P-loop containing nucleoside triphosphate hydrolases"/>
    <property type="match status" value="1"/>
</dbReference>
<dbReference type="SMART" id="SM00382">
    <property type="entry name" value="AAA"/>
    <property type="match status" value="1"/>
</dbReference>
<evidence type="ECO:0000259" key="3">
    <source>
        <dbReference type="SMART" id="SM00382"/>
    </source>
</evidence>
<dbReference type="GO" id="GO:0005634">
    <property type="term" value="C:nucleus"/>
    <property type="evidence" value="ECO:0007669"/>
    <property type="project" value="TreeGrafter"/>
</dbReference>
<sequence length="712" mass="79063">MPLRTSRRLLHLDPQSTEEDLDLLGLDKQLNIVTPRKNNRRQPHPPNGDTTEEEDEAVSDAHAHAATNTATITKPSSQSPSPKRKYRQKQRHSRSENTQPGTGNDTGNDTTTDTDTDAPNLIKKQITPEKKKRGDSVSTANNTHTHTRTLRNSHSTTSTQSTHLTHPSTRAALARESTFGENRDTNRDTNKDTNRDNSGVFKTPSKTPKTPSRTTRNSLKKQDTFDEYIQQPKTLFKELAGSVETETATHTPSHSRSTPLLRQDTLNTLSQPSNIYATARNAIRSMNAASDSDELVGRDEEIRTIRNFIDPASPHSSLYVSGPPGGGKTAAVRLVTRGMRARWLNCMTYSGDGLLEEVMSVGVSMDRKSDKDKDQPRLVILDEIDTLAHEHLLKLFQLFQNQNSSHTKLIGIANALDLTSNQLQNLAHPPVHLQVHAYTSAQLAAIVDARLGVYRQLFISQALELLGRKVGAQTGDLRQVISVLTLALDSVEKEQRRSKGVEGVSQLTLEDAPRVTMPVMLKSISVRVTSAQKTSRGGKLAGLNLYARIALLCVMLTMKRRSKLRSRVGLYEHYCTLLRTHSTLNPTTKSDFIDLVNVLVSASIVVELAAPFDQNRNASDALLGTPSKRARNRAVAAASEPEFGLQYSEHELIRLLGVADEQHTLDDPLLEQLKRVYWGECRRIDAEAVRLEWSKRTPLGENNKNTPVDVFV</sequence>
<evidence type="ECO:0000313" key="4">
    <source>
        <dbReference type="EMBL" id="TIB16308.1"/>
    </source>
</evidence>
<feature type="compositionally biased region" description="Low complexity" evidence="2">
    <location>
        <begin position="101"/>
        <end position="113"/>
    </location>
</feature>
<protein>
    <recommendedName>
        <fullName evidence="3">AAA+ ATPase domain-containing protein</fullName>
    </recommendedName>
</protein>
<dbReference type="AlphaFoldDB" id="A0A4T0I8Y4"/>
<feature type="compositionally biased region" description="Low complexity" evidence="2">
    <location>
        <begin position="64"/>
        <end position="81"/>
    </location>
</feature>
<feature type="compositionally biased region" description="Low complexity" evidence="2">
    <location>
        <begin position="202"/>
        <end position="216"/>
    </location>
</feature>
<dbReference type="PANTHER" id="PTHR10763:SF26">
    <property type="entry name" value="CELL DIVISION CONTROL PROTEIN 6 HOMOLOG"/>
    <property type="match status" value="1"/>
</dbReference>
<keyword evidence="1" id="KW-0235">DNA replication</keyword>
<feature type="region of interest" description="Disordered" evidence="2">
    <location>
        <begin position="242"/>
        <end position="261"/>
    </location>
</feature>
<dbReference type="Proteomes" id="UP000306954">
    <property type="component" value="Unassembled WGS sequence"/>
</dbReference>
<dbReference type="PANTHER" id="PTHR10763">
    <property type="entry name" value="CELL DIVISION CONTROL PROTEIN 6-RELATED"/>
    <property type="match status" value="1"/>
</dbReference>
<dbReference type="EMBL" id="SPOF01000004">
    <property type="protein sequence ID" value="TIB16308.1"/>
    <property type="molecule type" value="Genomic_DNA"/>
</dbReference>
<feature type="compositionally biased region" description="Basic and acidic residues" evidence="2">
    <location>
        <begin position="126"/>
        <end position="135"/>
    </location>
</feature>
<dbReference type="InterPro" id="IPR050311">
    <property type="entry name" value="ORC1/CDC6"/>
</dbReference>
<dbReference type="GO" id="GO:0016887">
    <property type="term" value="F:ATP hydrolysis activity"/>
    <property type="evidence" value="ECO:0007669"/>
    <property type="project" value="InterPro"/>
</dbReference>
<feature type="compositionally biased region" description="Basic residues" evidence="2">
    <location>
        <begin position="82"/>
        <end position="92"/>
    </location>
</feature>
<evidence type="ECO:0000313" key="5">
    <source>
        <dbReference type="Proteomes" id="UP000306954"/>
    </source>
</evidence>
<dbReference type="InterPro" id="IPR003593">
    <property type="entry name" value="AAA+_ATPase"/>
</dbReference>
<dbReference type="InterPro" id="IPR003959">
    <property type="entry name" value="ATPase_AAA_core"/>
</dbReference>
<name>A0A4T0I8Y4_WALIC</name>
<evidence type="ECO:0000256" key="2">
    <source>
        <dbReference type="SAM" id="MobiDB-lite"/>
    </source>
</evidence>
<dbReference type="Gene3D" id="3.40.50.300">
    <property type="entry name" value="P-loop containing nucleotide triphosphate hydrolases"/>
    <property type="match status" value="2"/>
</dbReference>
<feature type="region of interest" description="Disordered" evidence="2">
    <location>
        <begin position="1"/>
        <end position="225"/>
    </location>
</feature>
<gene>
    <name evidence="4" type="ORF">E3P90_00462</name>
</gene>
<dbReference type="GO" id="GO:0033314">
    <property type="term" value="P:mitotic DNA replication checkpoint signaling"/>
    <property type="evidence" value="ECO:0007669"/>
    <property type="project" value="TreeGrafter"/>
</dbReference>
<dbReference type="CDD" id="cd00009">
    <property type="entry name" value="AAA"/>
    <property type="match status" value="1"/>
</dbReference>
<dbReference type="Pfam" id="PF00004">
    <property type="entry name" value="AAA"/>
    <property type="match status" value="1"/>
</dbReference>
<evidence type="ECO:0000256" key="1">
    <source>
        <dbReference type="ARBA" id="ARBA00022705"/>
    </source>
</evidence>